<keyword evidence="4 6" id="KW-1133">Transmembrane helix</keyword>
<comment type="subcellular location">
    <subcellularLocation>
        <location evidence="1">Membrane</location>
        <topology evidence="1">Multi-pass membrane protein</topology>
    </subcellularLocation>
</comment>
<organism evidence="7 8">
    <name type="scientific">Caenorhabditis angaria</name>
    <dbReference type="NCBI Taxonomy" id="860376"/>
    <lineage>
        <taxon>Eukaryota</taxon>
        <taxon>Metazoa</taxon>
        <taxon>Ecdysozoa</taxon>
        <taxon>Nematoda</taxon>
        <taxon>Chromadorea</taxon>
        <taxon>Rhabditida</taxon>
        <taxon>Rhabditina</taxon>
        <taxon>Rhabditomorpha</taxon>
        <taxon>Rhabditoidea</taxon>
        <taxon>Rhabditidae</taxon>
        <taxon>Peloderinae</taxon>
        <taxon>Caenorhabditis</taxon>
    </lineage>
</organism>
<dbReference type="PANTHER" id="PTHR31627">
    <property type="entry name" value="SERPENTINE RECEPTOR CLASS GAMMA-RELATED"/>
    <property type="match status" value="1"/>
</dbReference>
<keyword evidence="8" id="KW-1185">Reference proteome</keyword>
<evidence type="ECO:0000313" key="8">
    <source>
        <dbReference type="Proteomes" id="UP001152747"/>
    </source>
</evidence>
<feature type="transmembrane region" description="Helical" evidence="6">
    <location>
        <begin position="79"/>
        <end position="100"/>
    </location>
</feature>
<comment type="similarity">
    <text evidence="2 6">Belongs to the nematode receptor-like protein srg family.</text>
</comment>
<dbReference type="Proteomes" id="UP001152747">
    <property type="component" value="Unassembled WGS sequence"/>
</dbReference>
<evidence type="ECO:0000256" key="6">
    <source>
        <dbReference type="RuleBase" id="RU280813"/>
    </source>
</evidence>
<feature type="transmembrane region" description="Helical" evidence="6">
    <location>
        <begin position="32"/>
        <end position="59"/>
    </location>
</feature>
<keyword evidence="3 6" id="KW-0812">Transmembrane</keyword>
<evidence type="ECO:0000256" key="1">
    <source>
        <dbReference type="ARBA" id="ARBA00004141"/>
    </source>
</evidence>
<dbReference type="InterPro" id="IPR000609">
    <property type="entry name" value="7TM_GPCR_serpentine_rcpt_Srg"/>
</dbReference>
<evidence type="ECO:0000256" key="4">
    <source>
        <dbReference type="ARBA" id="ARBA00022989"/>
    </source>
</evidence>
<dbReference type="GO" id="GO:0016020">
    <property type="term" value="C:membrane"/>
    <property type="evidence" value="ECO:0007669"/>
    <property type="project" value="UniProtKB-SubCell"/>
</dbReference>
<comment type="caution">
    <text evidence="7">The sequence shown here is derived from an EMBL/GenBank/DDBJ whole genome shotgun (WGS) entry which is preliminary data.</text>
</comment>
<dbReference type="Gene3D" id="1.20.1070.10">
    <property type="entry name" value="Rhodopsin 7-helix transmembrane proteins"/>
    <property type="match status" value="1"/>
</dbReference>
<dbReference type="InterPro" id="IPR051119">
    <property type="entry name" value="Nematode_SR-like"/>
</dbReference>
<feature type="transmembrane region" description="Helical" evidence="6">
    <location>
        <begin position="112"/>
        <end position="137"/>
    </location>
</feature>
<keyword evidence="5 6" id="KW-0472">Membrane</keyword>
<comment type="caution">
    <text evidence="6">Lacks conserved residue(s) required for the propagation of feature annotation.</text>
</comment>
<evidence type="ECO:0000256" key="5">
    <source>
        <dbReference type="ARBA" id="ARBA00023136"/>
    </source>
</evidence>
<dbReference type="EMBL" id="CANHGI010000005">
    <property type="protein sequence ID" value="CAI5451451.1"/>
    <property type="molecule type" value="Genomic_DNA"/>
</dbReference>
<protein>
    <recommendedName>
        <fullName evidence="6">Serpentine receptor class gamma</fullName>
    </recommendedName>
</protein>
<feature type="transmembrane region" description="Helical" evidence="6">
    <location>
        <begin position="149"/>
        <end position="175"/>
    </location>
</feature>
<dbReference type="OrthoDB" id="5832848at2759"/>
<sequence length="210" mass="24234">MLTTVAMSLNRYTCCNFPLVHKKFWTRHMNKIIAFIIIIPLLCCTPIAIAKVFIFVYNGHGQMYYIHYFSWFRTTYPKIIIGIPSVIFIIYANISAVRNLEKLNRDMIRVEFAMTLATIFVSIGFFAMLIFSASYTIASEKYLDQSPMLVSAILALQQICNDYYMLSGPVVLIILDKRIRQAVLCCRRSRKFSVRQKTTTITMSGIIPHN</sequence>
<reference evidence="7" key="1">
    <citation type="submission" date="2022-11" db="EMBL/GenBank/DDBJ databases">
        <authorList>
            <person name="Kikuchi T."/>
        </authorList>
    </citation>
    <scope>NUCLEOTIDE SEQUENCE</scope>
    <source>
        <strain evidence="7">PS1010</strain>
    </source>
</reference>
<dbReference type="PANTHER" id="PTHR31627:SF36">
    <property type="entry name" value="SERPENTINE RECEPTOR CLASS GAMMA"/>
    <property type="match status" value="1"/>
</dbReference>
<dbReference type="AlphaFoldDB" id="A0A9P1N7Z3"/>
<dbReference type="PRINTS" id="PR00698">
    <property type="entry name" value="TMPROTEINSRG"/>
</dbReference>
<evidence type="ECO:0000313" key="7">
    <source>
        <dbReference type="EMBL" id="CAI5451451.1"/>
    </source>
</evidence>
<dbReference type="GO" id="GO:0007606">
    <property type="term" value="P:sensory perception of chemical stimulus"/>
    <property type="evidence" value="ECO:0007669"/>
    <property type="project" value="UniProtKB-UniRule"/>
</dbReference>
<evidence type="ECO:0000256" key="3">
    <source>
        <dbReference type="ARBA" id="ARBA00022692"/>
    </source>
</evidence>
<name>A0A9P1N7Z3_9PELO</name>
<dbReference type="Pfam" id="PF02118">
    <property type="entry name" value="Srg"/>
    <property type="match status" value="1"/>
</dbReference>
<dbReference type="SUPFAM" id="SSF81321">
    <property type="entry name" value="Family A G protein-coupled receptor-like"/>
    <property type="match status" value="1"/>
</dbReference>
<proteinExistence type="inferred from homology"/>
<accession>A0A9P1N7Z3</accession>
<dbReference type="GO" id="GO:0004888">
    <property type="term" value="F:transmembrane signaling receptor activity"/>
    <property type="evidence" value="ECO:0007669"/>
    <property type="project" value="InterPro"/>
</dbReference>
<evidence type="ECO:0000256" key="2">
    <source>
        <dbReference type="ARBA" id="ARBA00005692"/>
    </source>
</evidence>
<gene>
    <name evidence="7" type="ORF">CAMP_LOCUS14088</name>
</gene>